<name>A0A8X6KDJ4_NEPPI</name>
<protein>
    <submittedName>
        <fullName evidence="3">Uncharacterized protein</fullName>
    </submittedName>
</protein>
<feature type="region of interest" description="Disordered" evidence="1">
    <location>
        <begin position="1"/>
        <end position="51"/>
    </location>
</feature>
<dbReference type="OrthoDB" id="10430559at2759"/>
<gene>
    <name evidence="3" type="ORF">NPIL_455571</name>
</gene>
<feature type="region of interest" description="Disordered" evidence="1">
    <location>
        <begin position="328"/>
        <end position="408"/>
    </location>
</feature>
<dbReference type="EMBL" id="BMAW01089816">
    <property type="protein sequence ID" value="GFS41619.1"/>
    <property type="molecule type" value="Genomic_DNA"/>
</dbReference>
<evidence type="ECO:0000313" key="3">
    <source>
        <dbReference type="EMBL" id="GFS41619.1"/>
    </source>
</evidence>
<proteinExistence type="predicted"/>
<sequence>MNLEDSATEMINNETTSVQLAADNQSSFTTESTIRRQNASSPTELGDSTSYDSIDLEDKEAETSTEQVTSIPYRVSSADQFTTERTKRSLRHKLRGRANRRKNPNDLKRLAFKRADSVQRSMHKHAINRNRFKNPRKTNLPEKFISGRPQKNVNSRRNPHRATMANKVHTPLKTRLKYANSETQYVLNDDPSAYSTETRAVTYDFEAIFDSIESKTQKSDENQVTSEETGSENYYLNFLDSLTAEIEPQRLRSQDEKRSLDEFVSDDSVAWSESMDSKASTHRENWKSVHKKAMGRDQIKKRNLKRKGHVMKNSNSNNYLREMMRKPSKTLESKLHPTDSQTGDSLDENFEEFSTETREEGYEFFDGALDGDESETDETNFSSRDRKESKTELESEYTNIPDSLTKGTEQQYQDYDENRNLDELTSEEVIELSKGIYKQENFLADASGEEPSTGTDDRKINKHSVTDVYDEITDFTIDYDDEMPFKIKKEEIGTQETSMEYNNHDINLNVESPISNVTESYVWKDDSENFNHETTLTGVDFLSDEDFSEETGKHNVTSVYDKFIRYKKEDTEETYTDDTREISTSNTETFRVKNNRQRNIYPYNRNNRLKNLNAARQMASKRRRPNKTFNAANRRKYLSKHRQKMPEKRRPNKKINVPSQRKYLNKSRQNASKKIRPNQKFNVASRRNYLNKLRQKVRTKPPKKPPPKPQSKPRMRPPQEKPRKYLSALRNAANRKQFKLIGVKNPNKYLDSISRQATFRKPKENVGLKHPGKYLIAIRPKVNHRKTGETNRRKHLNQEDKNKAWGVWKSSTQKKVLLIKPDRNKKLDRWRPMRLREGYYRRLFYPKKVRFSTRCFRSLFDVLRVALKYLDVGKKFVLKDKDGRPSLLEIEKKDDKMEERSRSALFLIAGLFCLIILLLLGCIYFAGRKGYSPLRSVFTKSEVTFYDINDNRTGYQFGHAIPFKNTLKRLCYPCFKSGVPGIEISTDKHHRREMTPKILRRVSKLQRKIKRSVTGFHEPVGKERRCHEKLTRSGVPISPFLQQEMSEREEVGVVDATPSPYRSEGGVSLEDDVNTERRDELVHRILDDKSLRGRKLRHARIPDRMTMEHKPTYEIPSDHATSLNLLEDVVRSINKAEKTMGMPKPLTKTQLGRSKVKLEYLRKVKH</sequence>
<feature type="compositionally biased region" description="Polar residues" evidence="1">
    <location>
        <begin position="396"/>
        <end position="408"/>
    </location>
</feature>
<feature type="compositionally biased region" description="Basic residues" evidence="1">
    <location>
        <begin position="633"/>
        <end position="643"/>
    </location>
</feature>
<feature type="region of interest" description="Disordered" evidence="1">
    <location>
        <begin position="617"/>
        <end position="722"/>
    </location>
</feature>
<accession>A0A8X6KDJ4</accession>
<keyword evidence="2" id="KW-0812">Transmembrane</keyword>
<feature type="compositionally biased region" description="Acidic residues" evidence="1">
    <location>
        <begin position="345"/>
        <end position="354"/>
    </location>
</feature>
<keyword evidence="2" id="KW-0472">Membrane</keyword>
<dbReference type="Proteomes" id="UP000887013">
    <property type="component" value="Unassembled WGS sequence"/>
</dbReference>
<dbReference type="AlphaFoldDB" id="A0A8X6KDJ4"/>
<evidence type="ECO:0000256" key="2">
    <source>
        <dbReference type="SAM" id="Phobius"/>
    </source>
</evidence>
<evidence type="ECO:0000256" key="1">
    <source>
        <dbReference type="SAM" id="MobiDB-lite"/>
    </source>
</evidence>
<reference evidence="3" key="1">
    <citation type="submission" date="2020-08" db="EMBL/GenBank/DDBJ databases">
        <title>Multicomponent nature underlies the extraordinary mechanical properties of spider dragline silk.</title>
        <authorList>
            <person name="Kono N."/>
            <person name="Nakamura H."/>
            <person name="Mori M."/>
            <person name="Yoshida Y."/>
            <person name="Ohtoshi R."/>
            <person name="Malay A.D."/>
            <person name="Moran D.A.P."/>
            <person name="Tomita M."/>
            <person name="Numata K."/>
            <person name="Arakawa K."/>
        </authorList>
    </citation>
    <scope>NUCLEOTIDE SEQUENCE</scope>
</reference>
<feature type="compositionally biased region" description="Basic and acidic residues" evidence="1">
    <location>
        <begin position="383"/>
        <end position="393"/>
    </location>
</feature>
<feature type="compositionally biased region" description="Polar residues" evidence="1">
    <location>
        <begin position="9"/>
        <end position="51"/>
    </location>
</feature>
<feature type="transmembrane region" description="Helical" evidence="2">
    <location>
        <begin position="904"/>
        <end position="926"/>
    </location>
</feature>
<evidence type="ECO:0000313" key="4">
    <source>
        <dbReference type="Proteomes" id="UP000887013"/>
    </source>
</evidence>
<feature type="region of interest" description="Disordered" evidence="1">
    <location>
        <begin position="134"/>
        <end position="158"/>
    </location>
</feature>
<feature type="compositionally biased region" description="Basic residues" evidence="1">
    <location>
        <begin position="693"/>
        <end position="715"/>
    </location>
</feature>
<feature type="compositionally biased region" description="Basic and acidic residues" evidence="1">
    <location>
        <begin position="328"/>
        <end position="337"/>
    </location>
</feature>
<organism evidence="3 4">
    <name type="scientific">Nephila pilipes</name>
    <name type="common">Giant wood spider</name>
    <name type="synonym">Nephila maculata</name>
    <dbReference type="NCBI Taxonomy" id="299642"/>
    <lineage>
        <taxon>Eukaryota</taxon>
        <taxon>Metazoa</taxon>
        <taxon>Ecdysozoa</taxon>
        <taxon>Arthropoda</taxon>
        <taxon>Chelicerata</taxon>
        <taxon>Arachnida</taxon>
        <taxon>Araneae</taxon>
        <taxon>Araneomorphae</taxon>
        <taxon>Entelegynae</taxon>
        <taxon>Araneoidea</taxon>
        <taxon>Nephilidae</taxon>
        <taxon>Nephila</taxon>
    </lineage>
</organism>
<keyword evidence="4" id="KW-1185">Reference proteome</keyword>
<comment type="caution">
    <text evidence="3">The sequence shown here is derived from an EMBL/GenBank/DDBJ whole genome shotgun (WGS) entry which is preliminary data.</text>
</comment>
<keyword evidence="2" id="KW-1133">Transmembrane helix</keyword>
<feature type="compositionally biased region" description="Acidic residues" evidence="1">
    <location>
        <begin position="369"/>
        <end position="378"/>
    </location>
</feature>